<dbReference type="Proteomes" id="UP000095287">
    <property type="component" value="Unplaced"/>
</dbReference>
<reference evidence="3" key="1">
    <citation type="submission" date="2016-11" db="UniProtKB">
        <authorList>
            <consortium name="WormBaseParasite"/>
        </authorList>
    </citation>
    <scope>IDENTIFICATION</scope>
</reference>
<sequence>MPNCDLSGSERPSARHHQVQRKPYSPRGAICFCHPLDLAIAPLCWEPVASGAIFMMAPRPVAIREFACVQRRPTDRFP</sequence>
<evidence type="ECO:0000313" key="2">
    <source>
        <dbReference type="Proteomes" id="UP000095287"/>
    </source>
</evidence>
<keyword evidence="2" id="KW-1185">Reference proteome</keyword>
<organism evidence="2 3">
    <name type="scientific">Steinernema glaseri</name>
    <dbReference type="NCBI Taxonomy" id="37863"/>
    <lineage>
        <taxon>Eukaryota</taxon>
        <taxon>Metazoa</taxon>
        <taxon>Ecdysozoa</taxon>
        <taxon>Nematoda</taxon>
        <taxon>Chromadorea</taxon>
        <taxon>Rhabditida</taxon>
        <taxon>Tylenchina</taxon>
        <taxon>Panagrolaimomorpha</taxon>
        <taxon>Strongyloidoidea</taxon>
        <taxon>Steinernematidae</taxon>
        <taxon>Steinernema</taxon>
    </lineage>
</organism>
<accession>A0A1I7YL06</accession>
<protein>
    <submittedName>
        <fullName evidence="3">Uncharacterized protein</fullName>
    </submittedName>
</protein>
<evidence type="ECO:0000256" key="1">
    <source>
        <dbReference type="SAM" id="MobiDB-lite"/>
    </source>
</evidence>
<dbReference type="WBParaSite" id="L893_g17434.t1">
    <property type="protein sequence ID" value="L893_g17434.t1"/>
    <property type="gene ID" value="L893_g17434"/>
</dbReference>
<proteinExistence type="predicted"/>
<dbReference type="AlphaFoldDB" id="A0A1I7YL06"/>
<evidence type="ECO:0000313" key="3">
    <source>
        <dbReference type="WBParaSite" id="L893_g17434.t1"/>
    </source>
</evidence>
<feature type="region of interest" description="Disordered" evidence="1">
    <location>
        <begin position="1"/>
        <end position="21"/>
    </location>
</feature>
<name>A0A1I7YL06_9BILA</name>